<organism evidence="4 5">
    <name type="scientific">Lentinula aciculospora</name>
    <dbReference type="NCBI Taxonomy" id="153920"/>
    <lineage>
        <taxon>Eukaryota</taxon>
        <taxon>Fungi</taxon>
        <taxon>Dikarya</taxon>
        <taxon>Basidiomycota</taxon>
        <taxon>Agaricomycotina</taxon>
        <taxon>Agaricomycetes</taxon>
        <taxon>Agaricomycetidae</taxon>
        <taxon>Agaricales</taxon>
        <taxon>Marasmiineae</taxon>
        <taxon>Omphalotaceae</taxon>
        <taxon>Lentinula</taxon>
    </lineage>
</organism>
<accession>A0A9W9DJN2</accession>
<protein>
    <recommendedName>
        <fullName evidence="3">BRCT domain-containing protein</fullName>
    </recommendedName>
</protein>
<feature type="domain" description="BRCT" evidence="3">
    <location>
        <begin position="546"/>
        <end position="613"/>
    </location>
</feature>
<keyword evidence="5" id="KW-1185">Reference proteome</keyword>
<feature type="compositionally biased region" description="Basic and acidic residues" evidence="2">
    <location>
        <begin position="851"/>
        <end position="875"/>
    </location>
</feature>
<feature type="compositionally biased region" description="Low complexity" evidence="2">
    <location>
        <begin position="816"/>
        <end position="827"/>
    </location>
</feature>
<gene>
    <name evidence="4" type="ORF">J3R30DRAFT_3511458</name>
</gene>
<dbReference type="PANTHER" id="PTHR13561">
    <property type="entry name" value="DNA REPLICATION REGULATOR DPB11-RELATED"/>
    <property type="match status" value="1"/>
</dbReference>
<feature type="compositionally biased region" description="Basic and acidic residues" evidence="2">
    <location>
        <begin position="958"/>
        <end position="973"/>
    </location>
</feature>
<feature type="region of interest" description="Disordered" evidence="2">
    <location>
        <begin position="955"/>
        <end position="997"/>
    </location>
</feature>
<dbReference type="Pfam" id="PF12738">
    <property type="entry name" value="PTCB-BRCT"/>
    <property type="match status" value="3"/>
</dbReference>
<dbReference type="SMART" id="SM00292">
    <property type="entry name" value="BRCT"/>
    <property type="match status" value="3"/>
</dbReference>
<evidence type="ECO:0000313" key="5">
    <source>
        <dbReference type="Proteomes" id="UP001150266"/>
    </source>
</evidence>
<feature type="region of interest" description="Disordered" evidence="2">
    <location>
        <begin position="1"/>
        <end position="28"/>
    </location>
</feature>
<feature type="region of interest" description="Disordered" evidence="2">
    <location>
        <begin position="244"/>
        <end position="295"/>
    </location>
</feature>
<dbReference type="OrthoDB" id="251770at2759"/>
<dbReference type="InterPro" id="IPR059215">
    <property type="entry name" value="BRCT2_TopBP1-like"/>
</dbReference>
<feature type="region of interest" description="Disordered" evidence="2">
    <location>
        <begin position="780"/>
        <end position="902"/>
    </location>
</feature>
<dbReference type="Proteomes" id="UP001150266">
    <property type="component" value="Unassembled WGS sequence"/>
</dbReference>
<dbReference type="CDD" id="cd17731">
    <property type="entry name" value="BRCT_TopBP1_rpt2_like"/>
    <property type="match status" value="2"/>
</dbReference>
<dbReference type="EMBL" id="JAOTPV010000017">
    <property type="protein sequence ID" value="KAJ4473759.1"/>
    <property type="molecule type" value="Genomic_DNA"/>
</dbReference>
<dbReference type="GO" id="GO:0033314">
    <property type="term" value="P:mitotic DNA replication checkpoint signaling"/>
    <property type="evidence" value="ECO:0007669"/>
    <property type="project" value="TreeGrafter"/>
</dbReference>
<name>A0A9W9DJN2_9AGAR</name>
<dbReference type="InterPro" id="IPR036420">
    <property type="entry name" value="BRCT_dom_sf"/>
</dbReference>
<dbReference type="GO" id="GO:0007095">
    <property type="term" value="P:mitotic G2 DNA damage checkpoint signaling"/>
    <property type="evidence" value="ECO:0007669"/>
    <property type="project" value="TreeGrafter"/>
</dbReference>
<sequence length="997" mass="110338">MRRRGNKSTKVPGVKLRPAQPGASTSRNYAETDAVCVQDSQLQIDSDNTKYYDPTPRPFAGVVLCATGITDKPGIFKQAVELGATANSNFTTRVTHLIANEHGSAKYKCALEHKIPIVQPSWITESYNIWLHGDDVKFEESIKRHRLPVFNGVVICVSGIPDVVRRTEISKLVMSQGGTYVKALQRPVIVTHLLCSGDEETDKMFYAEKFNKQGEADIKLVWEEWFWDSLEFGGRFDENIYQARRPRPKPRKSVEAAVIPSLSPDQEQSADNVADRPQNTANNHRSSTPRTEDEEELIQASVKKPVGFQRELWRSVLAPRGYTWNEEETILIRSPVKTRNQVSPVEVPEENVYQGRKNGSVLSSSSFRRANSFAQLPSTKQPLRRLMSTRLKDPTVVGDDETNGSGVEAAMTMEVDTPGAGPSTSRGFVAPEDIPPPPTPLIFSDLKFTALGEANCDSVRGAIRKAGGVFVENVDLEVGAFKVDIIIVRLVSGSNIFCSIQSPSVQEKFRTECWLEKCLYEENLCSPDRHITFTPVSVRCPIVGAENVRVSFSGFDQAERFFMTRLIKVLGLTLLANFSKRATHLLCPSAEGLKFVKAREWGIPVVGMTWLEEMKRSGVVPDVQEHVDPAKLQLVGEPEKNVPKGKRKAIDIGLPIADITNCIESQSQTQDDSQPLEFPLKQQEQDPSPSTPAVPTLSQLSLAENGSFGKPIALLVSGTSLQNDQTISSMTNPDEREDNAPTSISSIDEPTGVRARSHSESGSKFLKNAEPQHDAMVLDSSSEGQMNVPSSNTPSPIKPAVKQVGKGKARAFTRTKSISKSPSKYYPPTQPLDSEATKALHESLTSLLGKRRSEESADSNRDSARRRGDRVDGKRPRPMRTKSTTSNEAPEPSSDHTFDSFDADGVNNNSFGFGHPDTILLDVDSYQEQSIRVTYEDPEQRAEKRKLMRLLESESVEELGKTEASKAKTKGDEITFASSNRESSRRRMTRKNTGTRS</sequence>
<dbReference type="AlphaFoldDB" id="A0A9W9DJN2"/>
<dbReference type="Gene3D" id="3.40.50.10190">
    <property type="entry name" value="BRCT domain"/>
    <property type="match status" value="4"/>
</dbReference>
<evidence type="ECO:0000256" key="2">
    <source>
        <dbReference type="SAM" id="MobiDB-lite"/>
    </source>
</evidence>
<dbReference type="PANTHER" id="PTHR13561:SF20">
    <property type="entry name" value="DNA TOPOISOMERASE 2-BINDING PROTEIN 1"/>
    <property type="match status" value="1"/>
</dbReference>
<dbReference type="SUPFAM" id="SSF52113">
    <property type="entry name" value="BRCT domain"/>
    <property type="match status" value="3"/>
</dbReference>
<evidence type="ECO:0000256" key="1">
    <source>
        <dbReference type="ARBA" id="ARBA00022737"/>
    </source>
</evidence>
<comment type="caution">
    <text evidence="4">The sequence shown here is derived from an EMBL/GenBank/DDBJ whole genome shotgun (WGS) entry which is preliminary data.</text>
</comment>
<feature type="region of interest" description="Disordered" evidence="2">
    <location>
        <begin position="724"/>
        <end position="765"/>
    </location>
</feature>
<reference evidence="4" key="1">
    <citation type="submission" date="2022-08" db="EMBL/GenBank/DDBJ databases">
        <title>A Global Phylogenomic Analysis of the Shiitake Genus Lentinula.</title>
        <authorList>
            <consortium name="DOE Joint Genome Institute"/>
            <person name="Sierra-Patev S."/>
            <person name="Min B."/>
            <person name="Naranjo-Ortiz M."/>
            <person name="Looney B."/>
            <person name="Konkel Z."/>
            <person name="Slot J.C."/>
            <person name="Sakamoto Y."/>
            <person name="Steenwyk J.L."/>
            <person name="Rokas A."/>
            <person name="Carro J."/>
            <person name="Camarero S."/>
            <person name="Ferreira P."/>
            <person name="Molpeceres G."/>
            <person name="Ruiz-Duenas F.J."/>
            <person name="Serrano A."/>
            <person name="Henrissat B."/>
            <person name="Drula E."/>
            <person name="Hughes K.W."/>
            <person name="Mata J.L."/>
            <person name="Ishikawa N.K."/>
            <person name="Vargas-Isla R."/>
            <person name="Ushijima S."/>
            <person name="Smith C.A."/>
            <person name="Ahrendt S."/>
            <person name="Andreopoulos W."/>
            <person name="He G."/>
            <person name="Labutti K."/>
            <person name="Lipzen A."/>
            <person name="Ng V."/>
            <person name="Riley R."/>
            <person name="Sandor L."/>
            <person name="Barry K."/>
            <person name="Martinez A.T."/>
            <person name="Xiao Y."/>
            <person name="Gibbons J.G."/>
            <person name="Terashima K."/>
            <person name="Grigoriev I.V."/>
            <person name="Hibbett D.S."/>
        </authorList>
    </citation>
    <scope>NUCLEOTIDE SEQUENCE</scope>
    <source>
        <strain evidence="4">JLM2183</strain>
    </source>
</reference>
<proteinExistence type="predicted"/>
<dbReference type="PROSITE" id="PS50172">
    <property type="entry name" value="BRCT"/>
    <property type="match status" value="4"/>
</dbReference>
<feature type="domain" description="BRCT" evidence="3">
    <location>
        <begin position="145"/>
        <end position="243"/>
    </location>
</feature>
<keyword evidence="1" id="KW-0677">Repeat</keyword>
<feature type="compositionally biased region" description="Polar residues" evidence="2">
    <location>
        <begin position="780"/>
        <end position="795"/>
    </location>
</feature>
<feature type="compositionally biased region" description="Polar residues" evidence="2">
    <location>
        <begin position="263"/>
        <end position="289"/>
    </location>
</feature>
<dbReference type="GO" id="GO:0006270">
    <property type="term" value="P:DNA replication initiation"/>
    <property type="evidence" value="ECO:0007669"/>
    <property type="project" value="TreeGrafter"/>
</dbReference>
<feature type="domain" description="BRCT" evidence="3">
    <location>
        <begin position="54"/>
        <end position="127"/>
    </location>
</feature>
<evidence type="ECO:0000313" key="4">
    <source>
        <dbReference type="EMBL" id="KAJ4473759.1"/>
    </source>
</evidence>
<feature type="domain" description="BRCT" evidence="3">
    <location>
        <begin position="438"/>
        <end position="532"/>
    </location>
</feature>
<evidence type="ECO:0000259" key="3">
    <source>
        <dbReference type="PROSITE" id="PS50172"/>
    </source>
</evidence>
<dbReference type="InterPro" id="IPR001357">
    <property type="entry name" value="BRCT_dom"/>
</dbReference>